<dbReference type="OrthoDB" id="49113at2759"/>
<dbReference type="Proteomes" id="UP000663852">
    <property type="component" value="Unassembled WGS sequence"/>
</dbReference>
<proteinExistence type="predicted"/>
<evidence type="ECO:0000313" key="1">
    <source>
        <dbReference type="EMBL" id="CAF0719838.1"/>
    </source>
</evidence>
<sequence>MDDDLAFCLNEFIDEQVQLIDDCVEEIKKEEEDQCGKLEEEQVKYIAARPPPKDKGSHEEEKALVDKFCDDLRRAGSEPSKTRTVIDDPACIASLRAELSAKVNSCVGYLTRLRNLADPLPNSSKFVQLCNDTMDYCRSQQDFDNNFKDLYALVEQSDSDEIIRNIHRWWKDTYGSRIANINERNKKFNGAITEPNFAVLSPTSRVIAHAKKLIAARQVIPIEPAYFDIVRKFVRKLLAIDEDKRNEVNANELADQLNGMEIEEIIKYAEKWFAERDAIRNQKEEDPYEEKIEIVKAECGRKRMAQEAKKLALAALLCRLAVGSGENKQFDSQLQRTVQKQRRDNEQSIPVISGEIRDPEENELGFMFQLDANDAEMDQWVNNHNGMRDVFIRNLCEAFGIPNKKIRFDRIDREKGIVQLRVLPPFGKQVVDGLNGGAADAYARMQAVRKCCLDMNANVESITLGEFGLRIEDRLMDPRWNKVYGWGPGEAGTEFWSTPINRGGRPYFCPLGWKRFGVKVAEDDKEFDSKWGDWYLAYHGTQGANASKILTSGLKVSRKGCFFADGIPRVYVSPSIEYCGHPRYACPWKRTHKDGQSLWYQLVFQCRVNPSSIKKIGPETLIHDQYKATVTIDPNFSNTELEWIIIGEGAEEFITNNIICYGLMMRVTKVDPSTLSSSKWWKRSHCEVEYPK</sequence>
<dbReference type="EMBL" id="CAJNOJ010000001">
    <property type="protein sequence ID" value="CAF0719838.1"/>
    <property type="molecule type" value="Genomic_DNA"/>
</dbReference>
<comment type="caution">
    <text evidence="2">The sequence shown here is derived from an EMBL/GenBank/DDBJ whole genome shotgun (WGS) entry which is preliminary data.</text>
</comment>
<protein>
    <submittedName>
        <fullName evidence="2">Uncharacterized protein</fullName>
    </submittedName>
</protein>
<gene>
    <name evidence="1" type="ORF">EDS130_LOCUS127</name>
    <name evidence="2" type="ORF">XAT740_LOCUS3880</name>
</gene>
<dbReference type="PANTHER" id="PTHR36649:SF29">
    <property type="entry name" value="PARP CATALYTIC DOMAIN-CONTAINING PROTEIN-RELATED"/>
    <property type="match status" value="1"/>
</dbReference>
<dbReference type="AlphaFoldDB" id="A0A813U1B4"/>
<name>A0A813U1B4_ADIRI</name>
<dbReference type="Proteomes" id="UP000663828">
    <property type="component" value="Unassembled WGS sequence"/>
</dbReference>
<dbReference type="EMBL" id="CAJNOR010000152">
    <property type="protein sequence ID" value="CAF0819351.1"/>
    <property type="molecule type" value="Genomic_DNA"/>
</dbReference>
<reference evidence="2" key="1">
    <citation type="submission" date="2021-02" db="EMBL/GenBank/DDBJ databases">
        <authorList>
            <person name="Nowell W R."/>
        </authorList>
    </citation>
    <scope>NUCLEOTIDE SEQUENCE</scope>
</reference>
<evidence type="ECO:0000313" key="3">
    <source>
        <dbReference type="Proteomes" id="UP000663828"/>
    </source>
</evidence>
<dbReference type="PANTHER" id="PTHR36649">
    <property type="entry name" value="UBIQUITIN-LIKE DOMAIN-CONTAINING PROTEIN"/>
    <property type="match status" value="1"/>
</dbReference>
<keyword evidence="3" id="KW-1185">Reference proteome</keyword>
<accession>A0A813U1B4</accession>
<evidence type="ECO:0000313" key="2">
    <source>
        <dbReference type="EMBL" id="CAF0819351.1"/>
    </source>
</evidence>
<organism evidence="2 3">
    <name type="scientific">Adineta ricciae</name>
    <name type="common">Rotifer</name>
    <dbReference type="NCBI Taxonomy" id="249248"/>
    <lineage>
        <taxon>Eukaryota</taxon>
        <taxon>Metazoa</taxon>
        <taxon>Spiralia</taxon>
        <taxon>Gnathifera</taxon>
        <taxon>Rotifera</taxon>
        <taxon>Eurotatoria</taxon>
        <taxon>Bdelloidea</taxon>
        <taxon>Adinetida</taxon>
        <taxon>Adinetidae</taxon>
        <taxon>Adineta</taxon>
    </lineage>
</organism>